<dbReference type="GO" id="GO:0032259">
    <property type="term" value="P:methylation"/>
    <property type="evidence" value="ECO:0007669"/>
    <property type="project" value="UniProtKB-KW"/>
</dbReference>
<dbReference type="SUPFAM" id="SSF53335">
    <property type="entry name" value="S-adenosyl-L-methionine-dependent methyltransferases"/>
    <property type="match status" value="1"/>
</dbReference>
<feature type="domain" description="Methyltransferase" evidence="1">
    <location>
        <begin position="48"/>
        <end position="159"/>
    </location>
</feature>
<evidence type="ECO:0000313" key="3">
    <source>
        <dbReference type="Proteomes" id="UP000664277"/>
    </source>
</evidence>
<dbReference type="EMBL" id="JAFLCK010000001">
    <property type="protein sequence ID" value="MBN8659012.1"/>
    <property type="molecule type" value="Genomic_DNA"/>
</dbReference>
<dbReference type="Proteomes" id="UP000664277">
    <property type="component" value="Unassembled WGS sequence"/>
</dbReference>
<sequence>MVEVENVIQQLCDAEAFGYSQQEGHGFSSAAEEASWIDEIRTSVGMNDGQTCIDVGAGTGILTHLLAGLIAPSGRVIAQDLSGESLAINKSALSSSMATLVEFIQGDAHDESLFLPRFAQSVDFITARQSVVLFRDPVRVFKLWRRLLKPCGKVVILDALWTRASWSGDWEVLVDALPLSCIQTLGTIPYLLKQAGLSVIENRYLARVNQVLGDEGISCPRFIVVAERTPD</sequence>
<dbReference type="AlphaFoldDB" id="A0A8J7PJG6"/>
<gene>
    <name evidence="2" type="ORF">J0M35_01515</name>
</gene>
<keyword evidence="2" id="KW-0489">Methyltransferase</keyword>
<reference evidence="2" key="1">
    <citation type="submission" date="2021-02" db="EMBL/GenBank/DDBJ databases">
        <title>Genome-Resolved Metagenomics of a Microbial Community Performing Photosynthetic Biological Nutrient Removal.</title>
        <authorList>
            <person name="Mcdaniel E.A."/>
        </authorList>
    </citation>
    <scope>NUCLEOTIDE SEQUENCE</scope>
    <source>
        <strain evidence="2">UWPOB_OBS1</strain>
    </source>
</reference>
<proteinExistence type="predicted"/>
<dbReference type="GO" id="GO:0008168">
    <property type="term" value="F:methyltransferase activity"/>
    <property type="evidence" value="ECO:0007669"/>
    <property type="project" value="UniProtKB-KW"/>
</dbReference>
<evidence type="ECO:0000313" key="2">
    <source>
        <dbReference type="EMBL" id="MBN8659012.1"/>
    </source>
</evidence>
<dbReference type="InterPro" id="IPR029063">
    <property type="entry name" value="SAM-dependent_MTases_sf"/>
</dbReference>
<protein>
    <submittedName>
        <fullName evidence="2">Methyltransferase domain-containing protein</fullName>
    </submittedName>
</protein>
<dbReference type="Gene3D" id="3.40.50.150">
    <property type="entry name" value="Vaccinia Virus protein VP39"/>
    <property type="match status" value="1"/>
</dbReference>
<dbReference type="InterPro" id="IPR025714">
    <property type="entry name" value="Methyltranfer_dom"/>
</dbReference>
<organism evidence="2 3">
    <name type="scientific">Candidatus Obscuribacter phosphatis</name>
    <dbReference type="NCBI Taxonomy" id="1906157"/>
    <lineage>
        <taxon>Bacteria</taxon>
        <taxon>Bacillati</taxon>
        <taxon>Candidatus Melainabacteria</taxon>
        <taxon>Candidatus Obscuribacterales</taxon>
        <taxon>Candidatus Obscuribacteraceae</taxon>
        <taxon>Candidatus Obscuribacter</taxon>
    </lineage>
</organism>
<name>A0A8J7PJG6_9BACT</name>
<keyword evidence="2" id="KW-0808">Transferase</keyword>
<accession>A0A8J7PJG6</accession>
<dbReference type="PANTHER" id="PTHR43861">
    <property type="entry name" value="TRANS-ACONITATE 2-METHYLTRANSFERASE-RELATED"/>
    <property type="match status" value="1"/>
</dbReference>
<dbReference type="CDD" id="cd02440">
    <property type="entry name" value="AdoMet_MTases"/>
    <property type="match status" value="1"/>
</dbReference>
<evidence type="ECO:0000259" key="1">
    <source>
        <dbReference type="Pfam" id="PF13847"/>
    </source>
</evidence>
<comment type="caution">
    <text evidence="2">The sequence shown here is derived from an EMBL/GenBank/DDBJ whole genome shotgun (WGS) entry which is preliminary data.</text>
</comment>
<dbReference type="Pfam" id="PF13847">
    <property type="entry name" value="Methyltransf_31"/>
    <property type="match status" value="1"/>
</dbReference>